<reference evidence="4" key="1">
    <citation type="submission" date="2020-11" db="EMBL/GenBank/DDBJ databases">
        <authorList>
            <person name="Tran Van P."/>
        </authorList>
    </citation>
    <scope>NUCLEOTIDE SEQUENCE</scope>
</reference>
<dbReference type="SUPFAM" id="SSF53850">
    <property type="entry name" value="Periplasmic binding protein-like II"/>
    <property type="match status" value="1"/>
</dbReference>
<dbReference type="EMBL" id="OB717230">
    <property type="protein sequence ID" value="CAD7239154.1"/>
    <property type="molecule type" value="Genomic_DNA"/>
</dbReference>
<accession>A0A7R9A0W4</accession>
<dbReference type="GO" id="GO:0046872">
    <property type="term" value="F:metal ion binding"/>
    <property type="evidence" value="ECO:0007669"/>
    <property type="project" value="UniProtKB-KW"/>
</dbReference>
<sequence>LCLALCVQPAFAEPVVVFAAASLKEPIDALAARVGAVVVSYAGSGTLARQIQQGAPADVVLLANAEWIAALPQVMDVADFASNALVLIGPLGAADVTLADLPSALGDGRLAMGYTTAVPAGIYGRQALENLDLWNTVKDRLAEVDSVRSALTLVARGEAPFGVVYATDAQAAEAVQIVARFDPADHDPIRYVGGLVSDDPKARAFWGALRGQVGQELLVDFGYLPVNN</sequence>
<name>A0A7R9A0W4_9CRUS</name>
<dbReference type="PIRSF" id="PIRSF004846">
    <property type="entry name" value="ModA"/>
    <property type="match status" value="1"/>
</dbReference>
<dbReference type="InterPro" id="IPR050682">
    <property type="entry name" value="ModA/WtpA"/>
</dbReference>
<keyword evidence="1" id="KW-0500">Molybdenum</keyword>
<dbReference type="OrthoDB" id="10058936at2759"/>
<dbReference type="GO" id="GO:0030973">
    <property type="term" value="F:molybdate ion binding"/>
    <property type="evidence" value="ECO:0007669"/>
    <property type="project" value="TreeGrafter"/>
</dbReference>
<dbReference type="AlphaFoldDB" id="A0A7R9A0W4"/>
<keyword evidence="3" id="KW-0732">Signal</keyword>
<feature type="non-terminal residue" evidence="4">
    <location>
        <position position="1"/>
    </location>
</feature>
<dbReference type="InterPro" id="IPR005950">
    <property type="entry name" value="ModA"/>
</dbReference>
<dbReference type="PANTHER" id="PTHR30632">
    <property type="entry name" value="MOLYBDATE-BINDING PERIPLASMIC PROTEIN"/>
    <property type="match status" value="1"/>
</dbReference>
<keyword evidence="2" id="KW-0479">Metal-binding</keyword>
<dbReference type="PANTHER" id="PTHR30632:SF17">
    <property type="entry name" value="MOLYBDATE-BINDING PROTEIN MODA"/>
    <property type="match status" value="1"/>
</dbReference>
<dbReference type="Gene3D" id="3.40.190.10">
    <property type="entry name" value="Periplasmic binding protein-like II"/>
    <property type="match status" value="2"/>
</dbReference>
<organism evidence="4">
    <name type="scientific">Cyprideis torosa</name>
    <dbReference type="NCBI Taxonomy" id="163714"/>
    <lineage>
        <taxon>Eukaryota</taxon>
        <taxon>Metazoa</taxon>
        <taxon>Ecdysozoa</taxon>
        <taxon>Arthropoda</taxon>
        <taxon>Crustacea</taxon>
        <taxon>Oligostraca</taxon>
        <taxon>Ostracoda</taxon>
        <taxon>Podocopa</taxon>
        <taxon>Podocopida</taxon>
        <taxon>Cytherocopina</taxon>
        <taxon>Cytheroidea</taxon>
        <taxon>Cytherideidae</taxon>
        <taxon>Cyprideis</taxon>
    </lineage>
</organism>
<protein>
    <submittedName>
        <fullName evidence="4">Uncharacterized protein</fullName>
    </submittedName>
</protein>
<evidence type="ECO:0000313" key="4">
    <source>
        <dbReference type="EMBL" id="CAD7239154.1"/>
    </source>
</evidence>
<dbReference type="GO" id="GO:0015689">
    <property type="term" value="P:molybdate ion transport"/>
    <property type="evidence" value="ECO:0007669"/>
    <property type="project" value="InterPro"/>
</dbReference>
<dbReference type="FunFam" id="3.40.190.10:FF:000035">
    <property type="entry name" value="Molybdate ABC transporter substrate-binding protein"/>
    <property type="match status" value="1"/>
</dbReference>
<evidence type="ECO:0000256" key="1">
    <source>
        <dbReference type="ARBA" id="ARBA00022505"/>
    </source>
</evidence>
<dbReference type="NCBIfam" id="TIGR01256">
    <property type="entry name" value="modA"/>
    <property type="match status" value="1"/>
</dbReference>
<dbReference type="Pfam" id="PF13531">
    <property type="entry name" value="SBP_bac_11"/>
    <property type="match status" value="1"/>
</dbReference>
<gene>
    <name evidence="4" type="ORF">CTOB1V02_LOCUS16969</name>
</gene>
<evidence type="ECO:0000256" key="3">
    <source>
        <dbReference type="ARBA" id="ARBA00022729"/>
    </source>
</evidence>
<evidence type="ECO:0000256" key="2">
    <source>
        <dbReference type="ARBA" id="ARBA00022723"/>
    </source>
</evidence>
<proteinExistence type="predicted"/>